<name>A0A3B0Z169_9ZZZZ</name>
<evidence type="ECO:0000256" key="5">
    <source>
        <dbReference type="ARBA" id="ARBA00022756"/>
    </source>
</evidence>
<keyword evidence="4" id="KW-0547">Nucleotide-binding</keyword>
<dbReference type="GO" id="GO:0004141">
    <property type="term" value="F:dethiobiotin synthase activity"/>
    <property type="evidence" value="ECO:0007669"/>
    <property type="project" value="UniProtKB-EC"/>
</dbReference>
<dbReference type="NCBIfam" id="TIGR00347">
    <property type="entry name" value="bioD"/>
    <property type="match status" value="1"/>
</dbReference>
<evidence type="ECO:0000256" key="7">
    <source>
        <dbReference type="ARBA" id="ARBA00022842"/>
    </source>
</evidence>
<dbReference type="FunFam" id="3.40.50.300:FF:000292">
    <property type="entry name" value="ATP-dependent dethiobiotin synthetase BioD"/>
    <property type="match status" value="1"/>
</dbReference>
<dbReference type="PANTHER" id="PTHR43210:SF5">
    <property type="entry name" value="DETHIOBIOTIN SYNTHETASE"/>
    <property type="match status" value="1"/>
</dbReference>
<dbReference type="UniPathway" id="UPA00078"/>
<dbReference type="EC" id="6.3.3.3" evidence="8"/>
<evidence type="ECO:0000256" key="3">
    <source>
        <dbReference type="ARBA" id="ARBA00022723"/>
    </source>
</evidence>
<keyword evidence="2 8" id="KW-0436">Ligase</keyword>
<dbReference type="Pfam" id="PF13500">
    <property type="entry name" value="AAA_26"/>
    <property type="match status" value="1"/>
</dbReference>
<evidence type="ECO:0000256" key="1">
    <source>
        <dbReference type="ARBA" id="ARBA00022490"/>
    </source>
</evidence>
<dbReference type="HAMAP" id="MF_00336">
    <property type="entry name" value="BioD"/>
    <property type="match status" value="1"/>
</dbReference>
<dbReference type="InterPro" id="IPR004472">
    <property type="entry name" value="DTB_synth_BioD"/>
</dbReference>
<dbReference type="SUPFAM" id="SSF52540">
    <property type="entry name" value="P-loop containing nucleoside triphosphate hydrolases"/>
    <property type="match status" value="1"/>
</dbReference>
<dbReference type="AlphaFoldDB" id="A0A3B0Z169"/>
<dbReference type="EMBL" id="UOFM01000441">
    <property type="protein sequence ID" value="VAW82003.1"/>
    <property type="molecule type" value="Genomic_DNA"/>
</dbReference>
<dbReference type="PANTHER" id="PTHR43210">
    <property type="entry name" value="DETHIOBIOTIN SYNTHETASE"/>
    <property type="match status" value="1"/>
</dbReference>
<proteinExistence type="inferred from homology"/>
<gene>
    <name evidence="8" type="ORF">MNBD_GAMMA14-1927</name>
</gene>
<accession>A0A3B0Z169</accession>
<keyword evidence="1" id="KW-0963">Cytoplasm</keyword>
<keyword evidence="3" id="KW-0479">Metal-binding</keyword>
<keyword evidence="6" id="KW-0067">ATP-binding</keyword>
<evidence type="ECO:0000313" key="8">
    <source>
        <dbReference type="EMBL" id="VAW82003.1"/>
    </source>
</evidence>
<keyword evidence="5" id="KW-0093">Biotin biosynthesis</keyword>
<dbReference type="GO" id="GO:0009102">
    <property type="term" value="P:biotin biosynthetic process"/>
    <property type="evidence" value="ECO:0007669"/>
    <property type="project" value="UniProtKB-UniPathway"/>
</dbReference>
<evidence type="ECO:0000256" key="6">
    <source>
        <dbReference type="ARBA" id="ARBA00022840"/>
    </source>
</evidence>
<dbReference type="GO" id="GO:0005829">
    <property type="term" value="C:cytosol"/>
    <property type="evidence" value="ECO:0007669"/>
    <property type="project" value="TreeGrafter"/>
</dbReference>
<dbReference type="Gene3D" id="3.40.50.300">
    <property type="entry name" value="P-loop containing nucleotide triphosphate hydrolases"/>
    <property type="match status" value="1"/>
</dbReference>
<organism evidence="8">
    <name type="scientific">hydrothermal vent metagenome</name>
    <dbReference type="NCBI Taxonomy" id="652676"/>
    <lineage>
        <taxon>unclassified sequences</taxon>
        <taxon>metagenomes</taxon>
        <taxon>ecological metagenomes</taxon>
    </lineage>
</organism>
<dbReference type="PIRSF" id="PIRSF006755">
    <property type="entry name" value="DTB_synth"/>
    <property type="match status" value="1"/>
</dbReference>
<dbReference type="GO" id="GO:0042803">
    <property type="term" value="F:protein homodimerization activity"/>
    <property type="evidence" value="ECO:0007669"/>
    <property type="project" value="UniProtKB-ARBA"/>
</dbReference>
<protein>
    <submittedName>
        <fullName evidence="8">Dethiobiotin synthetase</fullName>
        <ecNumber evidence="8">6.3.3.3</ecNumber>
    </submittedName>
</protein>
<dbReference type="GO" id="GO:0000287">
    <property type="term" value="F:magnesium ion binding"/>
    <property type="evidence" value="ECO:0007669"/>
    <property type="project" value="InterPro"/>
</dbReference>
<reference evidence="8" key="1">
    <citation type="submission" date="2018-06" db="EMBL/GenBank/DDBJ databases">
        <authorList>
            <person name="Zhirakovskaya E."/>
        </authorList>
    </citation>
    <scope>NUCLEOTIDE SEQUENCE</scope>
</reference>
<evidence type="ECO:0000256" key="4">
    <source>
        <dbReference type="ARBA" id="ARBA00022741"/>
    </source>
</evidence>
<dbReference type="GO" id="GO:0005524">
    <property type="term" value="F:ATP binding"/>
    <property type="evidence" value="ECO:0007669"/>
    <property type="project" value="UniProtKB-KW"/>
</dbReference>
<sequence length="226" mass="23910">MRGVFVTAIDTDAGKTVVSTGLVEALRATGKTVAVMKPVASGCEQTAQGLQNDDAQRLMQASALSVPYHLVNPYAFEPAIAPHIAARSADIEIDITVIESAFTQLQEMADTVVVEGVGGWLVPINATQTMADVVQALDLPVVMVVAIRLGCLNHALLTAAAIRHSGLSLVGWVANRLDGDCLRVEENIGALEARLSVPLLADLSREENEDVLRQHARRIDVGGLSG</sequence>
<evidence type="ECO:0000256" key="2">
    <source>
        <dbReference type="ARBA" id="ARBA00022598"/>
    </source>
</evidence>
<dbReference type="CDD" id="cd03109">
    <property type="entry name" value="DTBS"/>
    <property type="match status" value="1"/>
</dbReference>
<keyword evidence="7" id="KW-0460">Magnesium</keyword>
<dbReference type="InterPro" id="IPR027417">
    <property type="entry name" value="P-loop_NTPase"/>
</dbReference>